<dbReference type="SMART" id="SM00054">
    <property type="entry name" value="EFh"/>
    <property type="match status" value="3"/>
</dbReference>
<dbReference type="GeneID" id="116541638"/>
<dbReference type="Gene3D" id="1.10.238.10">
    <property type="entry name" value="EF-hand"/>
    <property type="match status" value="7"/>
</dbReference>
<keyword evidence="5" id="KW-1185">Reference proteome</keyword>
<dbReference type="PANTHER" id="PTHR22656:SF1">
    <property type="entry name" value="EF-HAND CALCIUM-BINDING DOMAIN-CONTAINING PROTEIN 13"/>
    <property type="match status" value="1"/>
</dbReference>
<feature type="domain" description="EF-hand" evidence="4">
    <location>
        <begin position="142"/>
        <end position="177"/>
    </location>
</feature>
<feature type="compositionally biased region" description="Low complexity" evidence="3">
    <location>
        <begin position="369"/>
        <end position="380"/>
    </location>
</feature>
<dbReference type="InterPro" id="IPR002048">
    <property type="entry name" value="EF_hand_dom"/>
</dbReference>
<dbReference type="SUPFAM" id="SSF47473">
    <property type="entry name" value="EF-hand"/>
    <property type="match status" value="10"/>
</dbReference>
<dbReference type="Proteomes" id="UP000504640">
    <property type="component" value="Unplaced"/>
</dbReference>
<dbReference type="InterPro" id="IPR011992">
    <property type="entry name" value="EF-hand-dom_pair"/>
</dbReference>
<dbReference type="CTD" id="124989"/>
<feature type="region of interest" description="Disordered" evidence="3">
    <location>
        <begin position="344"/>
        <end position="380"/>
    </location>
</feature>
<gene>
    <name evidence="6" type="primary">EFCAB13</name>
</gene>
<dbReference type="PANTHER" id="PTHR22656">
    <property type="entry name" value="EF-HAND CALCIUM-BINDING DOMAIN-CONTAINING PROTEIN 13"/>
    <property type="match status" value="1"/>
</dbReference>
<dbReference type="GO" id="GO:0005509">
    <property type="term" value="F:calcium ion binding"/>
    <property type="evidence" value="ECO:0007669"/>
    <property type="project" value="InterPro"/>
</dbReference>
<dbReference type="PROSITE" id="PS50222">
    <property type="entry name" value="EF_HAND_2"/>
    <property type="match status" value="1"/>
</dbReference>
<feature type="region of interest" description="Disordered" evidence="3">
    <location>
        <begin position="287"/>
        <end position="316"/>
    </location>
</feature>
<sequence length="1763" mass="198062">MFETSIFLCGEEKSSDLAEEKKVRKKSLQIQQHSKRTEIGLPFLKLSKEKVTRKENSLRKLPNQYSVDKTSSPLCTSSSITRGKKMLSNLYLTLYDEVTHGYLYSQELSALHKACKIFSKIRSGKIYVNDLPVILCIFRISISNLEMRRALKTIDIDVNGMLDFSNFLKAVTDVSYLVSQNPAFQNALKIFCRIKCGRVLIDEVFAVLDSMDIPINPEIFEEVIKHTYIDSNHMVDIGDIIFILNELQEQYEEVPITEGSTLDEITSDRKLSSVAGCYLQCKKKNSLSSKLPEPSISKKLNKKSHQYSSKIMEETGGLESKRSKNAWEIRKFLDGVGSSNAGVQEPYSKNGINFKKQSEKGEIHDSKSKPQSLKSSASLSKSLDKSSISSIPKLQKSAVRNCSSLLKQVSSMEKTALNALENFPEAVSEPQENYFAAEGLQSILPSIGIALLDKEFQKIVTDTTRNGNGMVKLDDFISALAKEQSVPGCNTLPGVIKAIDKIKNKNVDYEDLNTCLQNFGIYLSKPEFKKITELIEAGETEKVNFKEFIDTMMSNAECFSEKLLLPDAIEALDNLRKETMSVSDLWNTLSSLNTHLKKDEFLEALKIVTVDEGDKVQFEEFAKVVKNMRDASRLKELQEVVLAADLLEGDMIAGKNLEDFLRNIGIKSPKEEAEKILQSDFVSEDNMVNIKDCMKALRDTQKFSNYIALNETINTLDSMKENCQFDKDKNPDVLENTDRLSFTDDILQEIMGDSFVDGFRKEASDLKLPTVNEIKEAAYILSHVDNAKIGIPDLEHALKCLNVNLTEEDFKEALNCCNISDNMEVDLKDFLMKMKESPYFQKSKATQILLATAQILQNDLIDVSDLKTLLMDNDLHTANAVLTVMLRHVPEHESGKVTIQEFMTKFSDILTIPEAAEDKFYNNSIHKNDVTAISGLQENLNAIGICLTDDKIQKALDNTNPNDEVVHFKDFIKELANTDEFIECQRIEDACNIVNSICDGKVGIKDLLSTLKSLEKPLNEEQFKVLSNHATDERNVILKDVIDVFTNSPNPSTPFDNLLKEITTLDSIRNDTMPVNELSSKLLSAGIPISNKTFQELLRQASVDENSNVSLKKILENVNINKPASVFEDIDAALNTVNLMNCDRVQLSDLKNAFDDLNISLKPEEHQMLVKTLDADEKGDTSLKSALFALKSNRRLQDFREVNKLAKALDKVTNEKLDADDVNSVLKGLGIYFPEEELQEVLGSICVDKEEKVNLKDCLNQLMQMLYFTEGSKTEDSLKVLAFIKKNVANPDDLGLIMENVGVPLPQDVIQRTLNNVALSGEKIDVSNVDAILKNMDIKLTEEEQQYLLDHLSATADEDMDMNTLTGVVKMLKEKIEICNLDNFLEDMGIELTYEEHRELVNRLPTSADGKISQLKLMDTIKTLKGDKINTKKPNNIQKKLGLELTNKESWNLQEHLPVDEGKVDIDNLDTILEKMEMNFSDKEFEELSHNLPADEKVKHIKLLHAAIPVTGETVDIRDVDNVLANMGIELTKEELGELTRSLPVDGGEVDFNDLENVLQNMGIELTSREQLELEKLLPIDANGKIYKNRLLNCVKYIKELQVNVHDIDSILGNMALKLPAEELNDQTSNLPVNGGIIDVTEPDTVLQNMGMKLTGMESKALIENLLVDGKVDIKNLDTILDNMGIKPTDKELEDLKQSLPVGGEKIDAGDLQSILKHMGIELTDKEHKQLLKTLPIDGKPRKCHMPSRKLNLMGLCKQLSIF</sequence>
<keyword evidence="1" id="KW-0677">Repeat</keyword>
<reference evidence="6" key="1">
    <citation type="submission" date="2025-08" db="UniProtKB">
        <authorList>
            <consortium name="RefSeq"/>
        </authorList>
    </citation>
    <scope>IDENTIFICATION</scope>
    <source>
        <tissue evidence="6">Blood</tissue>
    </source>
</reference>
<feature type="compositionally biased region" description="Basic and acidic residues" evidence="3">
    <location>
        <begin position="356"/>
        <end position="368"/>
    </location>
</feature>
<organism evidence="5 6">
    <name type="scientific">Sapajus apella</name>
    <name type="common">Brown-capped capuchin</name>
    <name type="synonym">Cebus apella</name>
    <dbReference type="NCBI Taxonomy" id="9515"/>
    <lineage>
        <taxon>Eukaryota</taxon>
        <taxon>Metazoa</taxon>
        <taxon>Chordata</taxon>
        <taxon>Craniata</taxon>
        <taxon>Vertebrata</taxon>
        <taxon>Euteleostomi</taxon>
        <taxon>Mammalia</taxon>
        <taxon>Eutheria</taxon>
        <taxon>Euarchontoglires</taxon>
        <taxon>Primates</taxon>
        <taxon>Haplorrhini</taxon>
        <taxon>Platyrrhini</taxon>
        <taxon>Cebidae</taxon>
        <taxon>Cebinae</taxon>
        <taxon>Sapajus</taxon>
    </lineage>
</organism>
<evidence type="ECO:0000313" key="5">
    <source>
        <dbReference type="Proteomes" id="UP000504640"/>
    </source>
</evidence>
<evidence type="ECO:0000256" key="2">
    <source>
        <dbReference type="ARBA" id="ARBA00022837"/>
    </source>
</evidence>
<keyword evidence="2" id="KW-0106">Calcium</keyword>
<evidence type="ECO:0000259" key="4">
    <source>
        <dbReference type="PROSITE" id="PS50222"/>
    </source>
</evidence>
<evidence type="ECO:0000256" key="1">
    <source>
        <dbReference type="ARBA" id="ARBA00022737"/>
    </source>
</evidence>
<name>A0A6J3GVG7_SAPAP</name>
<evidence type="ECO:0000256" key="3">
    <source>
        <dbReference type="SAM" id="MobiDB-lite"/>
    </source>
</evidence>
<dbReference type="RefSeq" id="XP_032121846.1">
    <property type="nucleotide sequence ID" value="XM_032265955.1"/>
</dbReference>
<protein>
    <submittedName>
        <fullName evidence="6">EF-hand calcium-binding domain-containing protein 13</fullName>
    </submittedName>
</protein>
<accession>A0A6J3GVG7</accession>
<evidence type="ECO:0000313" key="6">
    <source>
        <dbReference type="RefSeq" id="XP_032121846.1"/>
    </source>
</evidence>
<proteinExistence type="predicted"/>